<dbReference type="EMBL" id="GGEC01008034">
    <property type="protein sequence ID" value="MBW88517.1"/>
    <property type="molecule type" value="Transcribed_RNA"/>
</dbReference>
<accession>A0A2P2J550</accession>
<reference evidence="1" key="1">
    <citation type="submission" date="2018-02" db="EMBL/GenBank/DDBJ databases">
        <title>Rhizophora mucronata_Transcriptome.</title>
        <authorList>
            <person name="Meera S.P."/>
            <person name="Sreeshan A."/>
            <person name="Augustine A."/>
        </authorList>
    </citation>
    <scope>NUCLEOTIDE SEQUENCE</scope>
    <source>
        <tissue evidence="1">Leaf</tissue>
    </source>
</reference>
<protein>
    <submittedName>
        <fullName evidence="1">Uncharacterized protein</fullName>
    </submittedName>
</protein>
<dbReference type="AlphaFoldDB" id="A0A2P2J550"/>
<proteinExistence type="predicted"/>
<name>A0A2P2J550_RHIMU</name>
<organism evidence="1">
    <name type="scientific">Rhizophora mucronata</name>
    <name type="common">Asiatic mangrove</name>
    <dbReference type="NCBI Taxonomy" id="61149"/>
    <lineage>
        <taxon>Eukaryota</taxon>
        <taxon>Viridiplantae</taxon>
        <taxon>Streptophyta</taxon>
        <taxon>Embryophyta</taxon>
        <taxon>Tracheophyta</taxon>
        <taxon>Spermatophyta</taxon>
        <taxon>Magnoliopsida</taxon>
        <taxon>eudicotyledons</taxon>
        <taxon>Gunneridae</taxon>
        <taxon>Pentapetalae</taxon>
        <taxon>rosids</taxon>
        <taxon>fabids</taxon>
        <taxon>Malpighiales</taxon>
        <taxon>Rhizophoraceae</taxon>
        <taxon>Rhizophora</taxon>
    </lineage>
</organism>
<sequence length="41" mass="4633">MHNIGCASHMPDCCETGTLLYSVNPNIHHGWSSLCLQKFTW</sequence>
<evidence type="ECO:0000313" key="1">
    <source>
        <dbReference type="EMBL" id="MBW88517.1"/>
    </source>
</evidence>